<name>A0A3E0HEJ6_9PSEU</name>
<dbReference type="InterPro" id="IPR049244">
    <property type="entry name" value="DUF6879"/>
</dbReference>
<keyword evidence="3" id="KW-1185">Reference proteome</keyword>
<evidence type="ECO:0000259" key="1">
    <source>
        <dbReference type="Pfam" id="PF21806"/>
    </source>
</evidence>
<dbReference type="RefSeq" id="WP_170217758.1">
    <property type="nucleotide sequence ID" value="NZ_CP144375.1"/>
</dbReference>
<accession>A0A3E0HEJ6</accession>
<dbReference type="AlphaFoldDB" id="A0A3E0HEJ6"/>
<dbReference type="Pfam" id="PF21806">
    <property type="entry name" value="DUF6879"/>
    <property type="match status" value="1"/>
</dbReference>
<proteinExistence type="predicted"/>
<reference evidence="2 3" key="1">
    <citation type="submission" date="2018-08" db="EMBL/GenBank/DDBJ databases">
        <title>Genomic Encyclopedia of Archaeal and Bacterial Type Strains, Phase II (KMG-II): from individual species to whole genera.</title>
        <authorList>
            <person name="Goeker M."/>
        </authorList>
    </citation>
    <scope>NUCLEOTIDE SEQUENCE [LARGE SCALE GENOMIC DNA]</scope>
    <source>
        <strain evidence="2 3">DSM 45791</strain>
    </source>
</reference>
<dbReference type="Proteomes" id="UP000256269">
    <property type="component" value="Unassembled WGS sequence"/>
</dbReference>
<comment type="caution">
    <text evidence="2">The sequence shown here is derived from an EMBL/GenBank/DDBJ whole genome shotgun (WGS) entry which is preliminary data.</text>
</comment>
<organism evidence="2 3">
    <name type="scientific">Kutzneria buriramensis</name>
    <dbReference type="NCBI Taxonomy" id="1045776"/>
    <lineage>
        <taxon>Bacteria</taxon>
        <taxon>Bacillati</taxon>
        <taxon>Actinomycetota</taxon>
        <taxon>Actinomycetes</taxon>
        <taxon>Pseudonocardiales</taxon>
        <taxon>Pseudonocardiaceae</taxon>
        <taxon>Kutzneria</taxon>
    </lineage>
</organism>
<sequence>MTERLDRSGFQALVTGFERSAWRLEIQGWYDEPDEGELVAQWLADGDPAPTLTWFADWPAWIAEQGRAGKRFERVRVLTDPLTDYLRWQLDVITEPAIAAGEDIRVLPAAAAADLELGGQDFYILDDRQVAVLDFDGGQVIGARLLDSAADMATFRAIRATAWDHAERFREYRRARA</sequence>
<dbReference type="EMBL" id="QUNO01000009">
    <property type="protein sequence ID" value="REH43662.1"/>
    <property type="molecule type" value="Genomic_DNA"/>
</dbReference>
<feature type="domain" description="DUF6879" evidence="1">
    <location>
        <begin position="10"/>
        <end position="173"/>
    </location>
</feature>
<gene>
    <name evidence="2" type="ORF">BCF44_109205</name>
</gene>
<protein>
    <recommendedName>
        <fullName evidence="1">DUF6879 domain-containing protein</fullName>
    </recommendedName>
</protein>
<evidence type="ECO:0000313" key="2">
    <source>
        <dbReference type="EMBL" id="REH43662.1"/>
    </source>
</evidence>
<evidence type="ECO:0000313" key="3">
    <source>
        <dbReference type="Proteomes" id="UP000256269"/>
    </source>
</evidence>